<name>A0A396HIQ2_MEDTR</name>
<evidence type="ECO:0000313" key="1">
    <source>
        <dbReference type="EMBL" id="RHN52401.1"/>
    </source>
</evidence>
<organism evidence="1">
    <name type="scientific">Medicago truncatula</name>
    <name type="common">Barrel medic</name>
    <name type="synonym">Medicago tribuloides</name>
    <dbReference type="NCBI Taxonomy" id="3880"/>
    <lineage>
        <taxon>Eukaryota</taxon>
        <taxon>Viridiplantae</taxon>
        <taxon>Streptophyta</taxon>
        <taxon>Embryophyta</taxon>
        <taxon>Tracheophyta</taxon>
        <taxon>Spermatophyta</taxon>
        <taxon>Magnoliopsida</taxon>
        <taxon>eudicotyledons</taxon>
        <taxon>Gunneridae</taxon>
        <taxon>Pentapetalae</taxon>
        <taxon>rosids</taxon>
        <taxon>fabids</taxon>
        <taxon>Fabales</taxon>
        <taxon>Fabaceae</taxon>
        <taxon>Papilionoideae</taxon>
        <taxon>50 kb inversion clade</taxon>
        <taxon>NPAAA clade</taxon>
        <taxon>Hologalegina</taxon>
        <taxon>IRL clade</taxon>
        <taxon>Trifolieae</taxon>
        <taxon>Medicago</taxon>
    </lineage>
</organism>
<dbReference type="EMBL" id="PSQE01000006">
    <property type="protein sequence ID" value="RHN52401.1"/>
    <property type="molecule type" value="Genomic_DNA"/>
</dbReference>
<reference evidence="1" key="1">
    <citation type="journal article" date="2018" name="Nat. Plants">
        <title>Whole-genome landscape of Medicago truncatula symbiotic genes.</title>
        <authorList>
            <person name="Pecrix Y."/>
            <person name="Gamas P."/>
            <person name="Carrere S."/>
        </authorList>
    </citation>
    <scope>NUCLEOTIDE SEQUENCE</scope>
    <source>
        <tissue evidence="1">Leaves</tissue>
    </source>
</reference>
<comment type="caution">
    <text evidence="1">The sequence shown here is derived from an EMBL/GenBank/DDBJ whole genome shotgun (WGS) entry which is preliminary data.</text>
</comment>
<gene>
    <name evidence="1" type="ORF">MtrunA17_Chr6g0480101</name>
</gene>
<accession>A0A396HIQ2</accession>
<protein>
    <submittedName>
        <fullName evidence="1">Uncharacterized protein</fullName>
    </submittedName>
</protein>
<dbReference type="Proteomes" id="UP000265566">
    <property type="component" value="Chromosome 6"/>
</dbReference>
<dbReference type="Gramene" id="rna37072">
    <property type="protein sequence ID" value="RHN52401.1"/>
    <property type="gene ID" value="gene37072"/>
</dbReference>
<proteinExistence type="predicted"/>
<dbReference type="AlphaFoldDB" id="A0A396HIQ2"/>
<sequence>MRRNLQEVNQISNINIKFLYRLRIRAENVSSIDEIVFVLTHTITIRKTFDF</sequence>